<dbReference type="AlphaFoldDB" id="A0A392M231"/>
<protein>
    <recommendedName>
        <fullName evidence="3">ATP phosphoribosyltransferase</fullName>
        <ecNumber evidence="3">2.4.2.17</ecNumber>
    </recommendedName>
</protein>
<dbReference type="EMBL" id="LXQA010001325">
    <property type="protein sequence ID" value="MCH80664.1"/>
    <property type="molecule type" value="Genomic_DNA"/>
</dbReference>
<comment type="catalytic activity">
    <reaction evidence="1">
        <text>1-(5-phospho-beta-D-ribosyl)-ATP + diphosphate = 5-phospho-alpha-D-ribose 1-diphosphate + ATP</text>
        <dbReference type="Rhea" id="RHEA:18473"/>
        <dbReference type="ChEBI" id="CHEBI:30616"/>
        <dbReference type="ChEBI" id="CHEBI:33019"/>
        <dbReference type="ChEBI" id="CHEBI:58017"/>
        <dbReference type="ChEBI" id="CHEBI:73183"/>
        <dbReference type="EC" id="2.4.2.17"/>
    </reaction>
</comment>
<keyword evidence="7" id="KW-0368">Histidine biosynthesis</keyword>
<sequence>MFTIMSQIGFPLYVNQSGRSYCCYASASISDPQVLNNGNTLSSSSRKEIRLGLPSKGRMSSDTLELLKDCQLSVKQVNPRQYVAQIPQISNLEVWFQRPKDIVRKLLSGDLDLGIVGLDILTEFGQGNEDLIVVHEALEYGDCRLSIAVS</sequence>
<comment type="pathway">
    <text evidence="2">Amino-acid biosynthesis; L-histidine biosynthesis; L-histidine from 5-phospho-alpha-D-ribose 1-diphosphate: step 1/9.</text>
</comment>
<dbReference type="Proteomes" id="UP000265520">
    <property type="component" value="Unassembled WGS sequence"/>
</dbReference>
<keyword evidence="5 9" id="KW-0328">Glycosyltransferase</keyword>
<dbReference type="InterPro" id="IPR013820">
    <property type="entry name" value="ATP_PRibTrfase_cat"/>
</dbReference>
<evidence type="ECO:0000256" key="6">
    <source>
        <dbReference type="ARBA" id="ARBA00022679"/>
    </source>
</evidence>
<evidence type="ECO:0000256" key="7">
    <source>
        <dbReference type="ARBA" id="ARBA00023102"/>
    </source>
</evidence>
<dbReference type="InterPro" id="IPR001348">
    <property type="entry name" value="ATP_PRibTrfase_HisG"/>
</dbReference>
<proteinExistence type="predicted"/>
<keyword evidence="6 9" id="KW-0808">Transferase</keyword>
<evidence type="ECO:0000313" key="10">
    <source>
        <dbReference type="Proteomes" id="UP000265520"/>
    </source>
</evidence>
<dbReference type="Gene3D" id="3.40.190.10">
    <property type="entry name" value="Periplasmic binding protein-like II"/>
    <property type="match status" value="1"/>
</dbReference>
<reference evidence="9 10" key="1">
    <citation type="journal article" date="2018" name="Front. Plant Sci.">
        <title>Red Clover (Trifolium pratense) and Zigzag Clover (T. medium) - A Picture of Genomic Similarities and Differences.</title>
        <authorList>
            <person name="Dluhosova J."/>
            <person name="Istvanek J."/>
            <person name="Nedelnik J."/>
            <person name="Repkova J."/>
        </authorList>
    </citation>
    <scope>NUCLEOTIDE SEQUENCE [LARGE SCALE GENOMIC DNA]</scope>
    <source>
        <strain evidence="10">cv. 10/8</strain>
        <tissue evidence="9">Leaf</tissue>
    </source>
</reference>
<evidence type="ECO:0000313" key="9">
    <source>
        <dbReference type="EMBL" id="MCH80664.1"/>
    </source>
</evidence>
<accession>A0A392M231</accession>
<dbReference type="GO" id="GO:0000105">
    <property type="term" value="P:L-histidine biosynthetic process"/>
    <property type="evidence" value="ECO:0007669"/>
    <property type="project" value="UniProtKB-UniPathway"/>
</dbReference>
<gene>
    <name evidence="9" type="ORF">A2U01_0001436</name>
</gene>
<evidence type="ECO:0000256" key="4">
    <source>
        <dbReference type="ARBA" id="ARBA00022605"/>
    </source>
</evidence>
<dbReference type="UniPathway" id="UPA00031">
    <property type="reaction ID" value="UER00006"/>
</dbReference>
<dbReference type="FunFam" id="3.40.190.10:FF:000125">
    <property type="entry name" value="ATP phosphoribosyltransferase, chloroplastic"/>
    <property type="match status" value="1"/>
</dbReference>
<dbReference type="PANTHER" id="PTHR21403">
    <property type="entry name" value="ATP PHOSPHORIBOSYLTRANSFERASE ATP-PRTASE"/>
    <property type="match status" value="1"/>
</dbReference>
<keyword evidence="10" id="KW-1185">Reference proteome</keyword>
<dbReference type="EC" id="2.4.2.17" evidence="3"/>
<keyword evidence="4" id="KW-0028">Amino-acid biosynthesis</keyword>
<dbReference type="GO" id="GO:0003879">
    <property type="term" value="F:ATP phosphoribosyltransferase activity"/>
    <property type="evidence" value="ECO:0007669"/>
    <property type="project" value="UniProtKB-EC"/>
</dbReference>
<dbReference type="Pfam" id="PF01634">
    <property type="entry name" value="HisG"/>
    <property type="match status" value="1"/>
</dbReference>
<name>A0A392M231_9FABA</name>
<evidence type="ECO:0000259" key="8">
    <source>
        <dbReference type="Pfam" id="PF01634"/>
    </source>
</evidence>
<dbReference type="PANTHER" id="PTHR21403:SF8">
    <property type="entry name" value="ATP PHOSPHORIBOSYLTRANSFERASE"/>
    <property type="match status" value="1"/>
</dbReference>
<evidence type="ECO:0000256" key="2">
    <source>
        <dbReference type="ARBA" id="ARBA00004667"/>
    </source>
</evidence>
<comment type="caution">
    <text evidence="9">The sequence shown here is derived from an EMBL/GenBank/DDBJ whole genome shotgun (WGS) entry which is preliminary data.</text>
</comment>
<evidence type="ECO:0000256" key="3">
    <source>
        <dbReference type="ARBA" id="ARBA00011946"/>
    </source>
</evidence>
<evidence type="ECO:0000256" key="5">
    <source>
        <dbReference type="ARBA" id="ARBA00022676"/>
    </source>
</evidence>
<organism evidence="9 10">
    <name type="scientific">Trifolium medium</name>
    <dbReference type="NCBI Taxonomy" id="97028"/>
    <lineage>
        <taxon>Eukaryota</taxon>
        <taxon>Viridiplantae</taxon>
        <taxon>Streptophyta</taxon>
        <taxon>Embryophyta</taxon>
        <taxon>Tracheophyta</taxon>
        <taxon>Spermatophyta</taxon>
        <taxon>Magnoliopsida</taxon>
        <taxon>eudicotyledons</taxon>
        <taxon>Gunneridae</taxon>
        <taxon>Pentapetalae</taxon>
        <taxon>rosids</taxon>
        <taxon>fabids</taxon>
        <taxon>Fabales</taxon>
        <taxon>Fabaceae</taxon>
        <taxon>Papilionoideae</taxon>
        <taxon>50 kb inversion clade</taxon>
        <taxon>NPAAA clade</taxon>
        <taxon>Hologalegina</taxon>
        <taxon>IRL clade</taxon>
        <taxon>Trifolieae</taxon>
        <taxon>Trifolium</taxon>
    </lineage>
</organism>
<feature type="domain" description="ATP phosphoribosyltransferase catalytic" evidence="8">
    <location>
        <begin position="98"/>
        <end position="149"/>
    </location>
</feature>
<evidence type="ECO:0000256" key="1">
    <source>
        <dbReference type="ARBA" id="ARBA00000915"/>
    </source>
</evidence>
<dbReference type="GO" id="GO:0005737">
    <property type="term" value="C:cytoplasm"/>
    <property type="evidence" value="ECO:0007669"/>
    <property type="project" value="InterPro"/>
</dbReference>
<dbReference type="SUPFAM" id="SSF53850">
    <property type="entry name" value="Periplasmic binding protein-like II"/>
    <property type="match status" value="1"/>
</dbReference>